<gene>
    <name evidence="1" type="ORF">N4J17_11070</name>
</gene>
<sequence length="51" mass="5451">MRRIAGPGSVTETFQPLTDPELEIAALGNPCYDVDRSLASTSSPRPAMPMC</sequence>
<keyword evidence="2" id="KW-1185">Reference proteome</keyword>
<evidence type="ECO:0000313" key="2">
    <source>
        <dbReference type="Proteomes" id="UP001359308"/>
    </source>
</evidence>
<dbReference type="EMBL" id="CP104311">
    <property type="protein sequence ID" value="WWF01012.1"/>
    <property type="molecule type" value="Genomic_DNA"/>
</dbReference>
<accession>A0ABZ2F1I9</accession>
<evidence type="ECO:0000313" key="1">
    <source>
        <dbReference type="EMBL" id="WWF01012.1"/>
    </source>
</evidence>
<reference evidence="1 2" key="1">
    <citation type="submission" date="2022-09" db="EMBL/GenBank/DDBJ databases">
        <authorList>
            <person name="Giprobiosintez L."/>
        </authorList>
    </citation>
    <scope>NUCLEOTIDE SEQUENCE [LARGE SCALE GENOMIC DNA]</scope>
    <source>
        <strain evidence="2">VKPM-B-12549 (GBS-15)</strain>
    </source>
</reference>
<protein>
    <submittedName>
        <fullName evidence="1">Uncharacterized protein</fullName>
    </submittedName>
</protein>
<dbReference type="Proteomes" id="UP001359308">
    <property type="component" value="Chromosome"/>
</dbReference>
<proteinExistence type="predicted"/>
<name>A0ABZ2F1I9_METCP</name>
<dbReference type="RefSeq" id="WP_232470598.1">
    <property type="nucleotide sequence ID" value="NZ_CP104311.1"/>
</dbReference>
<organism evidence="1 2">
    <name type="scientific">Methylococcus capsulatus</name>
    <dbReference type="NCBI Taxonomy" id="414"/>
    <lineage>
        <taxon>Bacteria</taxon>
        <taxon>Pseudomonadati</taxon>
        <taxon>Pseudomonadota</taxon>
        <taxon>Gammaproteobacteria</taxon>
        <taxon>Methylococcales</taxon>
        <taxon>Methylococcaceae</taxon>
        <taxon>Methylococcus</taxon>
    </lineage>
</organism>